<protein>
    <submittedName>
        <fullName evidence="9">Transcriptional regulator containing GAF, AAA-type ATPase, and DNA-binding Fis domains</fullName>
    </submittedName>
</protein>
<keyword evidence="2" id="KW-0067">ATP-binding</keyword>
<dbReference type="Gene3D" id="3.40.50.300">
    <property type="entry name" value="P-loop containing nucleotide triphosphate hydrolases"/>
    <property type="match status" value="1"/>
</dbReference>
<name>A0A1G6UQX7_9BACT</name>
<dbReference type="PROSITE" id="PS00688">
    <property type="entry name" value="SIGMA54_INTERACT_3"/>
    <property type="match status" value="1"/>
</dbReference>
<keyword evidence="6" id="KW-0804">Transcription</keyword>
<dbReference type="Gene3D" id="3.30.450.40">
    <property type="match status" value="2"/>
</dbReference>
<proteinExistence type="predicted"/>
<dbReference type="EMBL" id="FNAN01000001">
    <property type="protein sequence ID" value="SDD43106.1"/>
    <property type="molecule type" value="Genomic_DNA"/>
</dbReference>
<dbReference type="Pfam" id="PF02954">
    <property type="entry name" value="HTH_8"/>
    <property type="match status" value="1"/>
</dbReference>
<dbReference type="InterPro" id="IPR002197">
    <property type="entry name" value="HTH_Fis"/>
</dbReference>
<dbReference type="InterPro" id="IPR009057">
    <property type="entry name" value="Homeodomain-like_sf"/>
</dbReference>
<evidence type="ECO:0000256" key="1">
    <source>
        <dbReference type="ARBA" id="ARBA00022741"/>
    </source>
</evidence>
<evidence type="ECO:0000256" key="5">
    <source>
        <dbReference type="ARBA" id="ARBA00023159"/>
    </source>
</evidence>
<dbReference type="SUPFAM" id="SSF46689">
    <property type="entry name" value="Homeodomain-like"/>
    <property type="match status" value="1"/>
</dbReference>
<keyword evidence="7" id="KW-0175">Coiled coil</keyword>
<dbReference type="PANTHER" id="PTHR32071:SF117">
    <property type="entry name" value="PTS-DEPENDENT DIHYDROXYACETONE KINASE OPERON REGULATORY PROTEIN-RELATED"/>
    <property type="match status" value="1"/>
</dbReference>
<dbReference type="PROSITE" id="PS00675">
    <property type="entry name" value="SIGMA54_INTERACT_1"/>
    <property type="match status" value="1"/>
</dbReference>
<evidence type="ECO:0000313" key="10">
    <source>
        <dbReference type="Proteomes" id="UP000198748"/>
    </source>
</evidence>
<dbReference type="SUPFAM" id="SSF52540">
    <property type="entry name" value="P-loop containing nucleoside triphosphate hydrolases"/>
    <property type="match status" value="1"/>
</dbReference>
<gene>
    <name evidence="9" type="ORF">SAMN04487996_10125</name>
</gene>
<evidence type="ECO:0000259" key="8">
    <source>
        <dbReference type="PROSITE" id="PS50045"/>
    </source>
</evidence>
<dbReference type="InterPro" id="IPR003593">
    <property type="entry name" value="AAA+_ATPase"/>
</dbReference>
<dbReference type="PANTHER" id="PTHR32071">
    <property type="entry name" value="TRANSCRIPTIONAL REGULATORY PROTEIN"/>
    <property type="match status" value="1"/>
</dbReference>
<evidence type="ECO:0000256" key="6">
    <source>
        <dbReference type="ARBA" id="ARBA00023163"/>
    </source>
</evidence>
<dbReference type="GO" id="GO:0043565">
    <property type="term" value="F:sequence-specific DNA binding"/>
    <property type="evidence" value="ECO:0007669"/>
    <property type="project" value="InterPro"/>
</dbReference>
<dbReference type="Proteomes" id="UP000198748">
    <property type="component" value="Unassembled WGS sequence"/>
</dbReference>
<keyword evidence="1" id="KW-0547">Nucleotide-binding</keyword>
<keyword evidence="3" id="KW-0805">Transcription regulation</keyword>
<sequence length="693" mass="77996">MLKNEELAEKERINEALLELSNRMVKVRDRRDLLHVINTGLRKAINFTACVMTILDDVHQTYKAFLTDPDSKSRDYAAYNEAISTPYPVADGIYDVAAQSDAPVLFDMRRIDVANAPVWIKLHYAAGAREMVIKALPGDDARRHSLILFSDETGTFDDCALHIIERISSQLSTAASNITANEEILNRESEKSFLLNFSQNIAAVRTKADLETTISDALQQLLSTRLAMIRVIEDDGETLTPYLWDISLFKDVMDMYDQLANRRATVGEYFFAQVLASKEPIVIDIAEEERKGNSPAYIAFWKKLGLKNVYASALRVGEQNVGTMFFLSDELNLSLLKGLCAQISIAISNIRANEKVLAYKQLLEIENDQLKEQIRTIYNFSEIVGSGAEMQEVYHLMSLVADSGSTVLLLGETGTGKELIARAIHNASPRKNKLMIKVNCAALPASLIESELFGHEKGAFTGAVERRIGKFELADQSTLFLDEIGEMPLEAQVKLLRVLQEKELERIGGKTTIKVDVRIIAATNRNLEAEVREGRFRSDLYYRLNVFPIVLPPLRNRPDDILPLAHFFIDRYNKNSGRKVTGFSPRVIQELQAYHWPGNVRELEHLIERSVLLNEDVMVREIHLPKPIPTEKALVAPLSQTLAEVERAYIIEVLKQFQGRISGADGAAEFLDLPSTTLHSKIKKLKISKADYF</sequence>
<dbReference type="InterPro" id="IPR027417">
    <property type="entry name" value="P-loop_NTPase"/>
</dbReference>
<feature type="coiled-coil region" evidence="7">
    <location>
        <begin position="3"/>
        <end position="30"/>
    </location>
</feature>
<dbReference type="GO" id="GO:0005524">
    <property type="term" value="F:ATP binding"/>
    <property type="evidence" value="ECO:0007669"/>
    <property type="project" value="UniProtKB-KW"/>
</dbReference>
<dbReference type="STRING" id="659014.SAMN04487996_10125"/>
<dbReference type="InterPro" id="IPR058031">
    <property type="entry name" value="AAA_lid_NorR"/>
</dbReference>
<dbReference type="InterPro" id="IPR029016">
    <property type="entry name" value="GAF-like_dom_sf"/>
</dbReference>
<dbReference type="FunFam" id="3.40.50.300:FF:000006">
    <property type="entry name" value="DNA-binding transcriptional regulator NtrC"/>
    <property type="match status" value="1"/>
</dbReference>
<dbReference type="AlphaFoldDB" id="A0A1G6UQX7"/>
<dbReference type="Pfam" id="PF25601">
    <property type="entry name" value="AAA_lid_14"/>
    <property type="match status" value="1"/>
</dbReference>
<dbReference type="GO" id="GO:0006355">
    <property type="term" value="P:regulation of DNA-templated transcription"/>
    <property type="evidence" value="ECO:0007669"/>
    <property type="project" value="InterPro"/>
</dbReference>
<dbReference type="InterPro" id="IPR002078">
    <property type="entry name" value="Sigma_54_int"/>
</dbReference>
<evidence type="ECO:0000256" key="3">
    <source>
        <dbReference type="ARBA" id="ARBA00023015"/>
    </source>
</evidence>
<dbReference type="CDD" id="cd00009">
    <property type="entry name" value="AAA"/>
    <property type="match status" value="1"/>
</dbReference>
<evidence type="ECO:0000256" key="2">
    <source>
        <dbReference type="ARBA" id="ARBA00022840"/>
    </source>
</evidence>
<reference evidence="10" key="1">
    <citation type="submission" date="2016-10" db="EMBL/GenBank/DDBJ databases">
        <authorList>
            <person name="Varghese N."/>
            <person name="Submissions S."/>
        </authorList>
    </citation>
    <scope>NUCLEOTIDE SEQUENCE [LARGE SCALE GENOMIC DNA]</scope>
    <source>
        <strain evidence="10">DSM 25329</strain>
    </source>
</reference>
<evidence type="ECO:0000256" key="4">
    <source>
        <dbReference type="ARBA" id="ARBA00023125"/>
    </source>
</evidence>
<accession>A0A1G6UQX7</accession>
<dbReference type="InterPro" id="IPR025662">
    <property type="entry name" value="Sigma_54_int_dom_ATP-bd_1"/>
</dbReference>
<dbReference type="InterPro" id="IPR025944">
    <property type="entry name" value="Sigma_54_int_dom_CS"/>
</dbReference>
<keyword evidence="5" id="KW-0010">Activator</keyword>
<dbReference type="Gene3D" id="1.10.8.60">
    <property type="match status" value="1"/>
</dbReference>
<feature type="domain" description="Sigma-54 factor interaction" evidence="8">
    <location>
        <begin position="383"/>
        <end position="612"/>
    </location>
</feature>
<dbReference type="Gene3D" id="1.10.10.60">
    <property type="entry name" value="Homeodomain-like"/>
    <property type="match status" value="1"/>
</dbReference>
<dbReference type="SUPFAM" id="SSF55781">
    <property type="entry name" value="GAF domain-like"/>
    <property type="match status" value="2"/>
</dbReference>
<dbReference type="Pfam" id="PF00158">
    <property type="entry name" value="Sigma54_activat"/>
    <property type="match status" value="1"/>
</dbReference>
<keyword evidence="10" id="KW-1185">Reference proteome</keyword>
<organism evidence="9 10">
    <name type="scientific">Dyadobacter soli</name>
    <dbReference type="NCBI Taxonomy" id="659014"/>
    <lineage>
        <taxon>Bacteria</taxon>
        <taxon>Pseudomonadati</taxon>
        <taxon>Bacteroidota</taxon>
        <taxon>Cytophagia</taxon>
        <taxon>Cytophagales</taxon>
        <taxon>Spirosomataceae</taxon>
        <taxon>Dyadobacter</taxon>
    </lineage>
</organism>
<evidence type="ECO:0000256" key="7">
    <source>
        <dbReference type="SAM" id="Coils"/>
    </source>
</evidence>
<dbReference type="RefSeq" id="WP_229212505.1">
    <property type="nucleotide sequence ID" value="NZ_FNAN01000001.1"/>
</dbReference>
<dbReference type="PROSITE" id="PS50045">
    <property type="entry name" value="SIGMA54_INTERACT_4"/>
    <property type="match status" value="1"/>
</dbReference>
<keyword evidence="4 9" id="KW-0238">DNA-binding</keyword>
<evidence type="ECO:0000313" key="9">
    <source>
        <dbReference type="EMBL" id="SDD43106.1"/>
    </source>
</evidence>
<dbReference type="SMART" id="SM00382">
    <property type="entry name" value="AAA"/>
    <property type="match status" value="1"/>
</dbReference>